<dbReference type="RefSeq" id="WP_258335565.1">
    <property type="nucleotide sequence ID" value="NZ_JANRHJ010000005.1"/>
</dbReference>
<dbReference type="AlphaFoldDB" id="A0AAW5N898"/>
<accession>A0AAW5N898</accession>
<proteinExistence type="predicted"/>
<gene>
    <name evidence="5" type="ORF">NW209_05410</name>
</gene>
<dbReference type="InterPro" id="IPR009057">
    <property type="entry name" value="Homeodomain-like_sf"/>
</dbReference>
<evidence type="ECO:0000313" key="5">
    <source>
        <dbReference type="EMBL" id="MCR8873459.1"/>
    </source>
</evidence>
<dbReference type="PROSITE" id="PS01124">
    <property type="entry name" value="HTH_ARAC_FAMILY_2"/>
    <property type="match status" value="1"/>
</dbReference>
<keyword evidence="2" id="KW-0238">DNA-binding</keyword>
<keyword evidence="1" id="KW-0805">Transcription regulation</keyword>
<dbReference type="Gene3D" id="1.10.10.60">
    <property type="entry name" value="Homeodomain-like"/>
    <property type="match status" value="1"/>
</dbReference>
<name>A0AAW5N898_9BACT</name>
<sequence length="304" mass="35675">MDFQDFIKHYEVLLWESEGVAFWKLEPDLINREERKPVITGLHAILFIIDGELETDIQGKRQSLERYTLADILYEQTCTLLAASDNLHAYLLVMTKEYMDRLIRGGIPTTIDYILKVRNSPVISVELNHAGPFLEALLNIKHVFTDKDNLFVSTILRYQIWIFLARVSDYFSKGKQEEDKELLYTARQRELYLRFTQMLSAYILQEHSVEFYASALCVTPQYLRRVVKNLSGKTVHAWINEALIREIEKRLAETDMTVQQIAEELSFSEQATLTRFFKRYKGVSPLKYRKELFSDRLLAQSGRR</sequence>
<feature type="domain" description="HTH araC/xylS-type" evidence="4">
    <location>
        <begin position="193"/>
        <end position="291"/>
    </location>
</feature>
<dbReference type="EMBL" id="JANRHJ010000005">
    <property type="protein sequence ID" value="MCR8873459.1"/>
    <property type="molecule type" value="Genomic_DNA"/>
</dbReference>
<dbReference type="SMART" id="SM00342">
    <property type="entry name" value="HTH_ARAC"/>
    <property type="match status" value="1"/>
</dbReference>
<dbReference type="Pfam" id="PF12833">
    <property type="entry name" value="HTH_18"/>
    <property type="match status" value="1"/>
</dbReference>
<evidence type="ECO:0000256" key="2">
    <source>
        <dbReference type="ARBA" id="ARBA00023125"/>
    </source>
</evidence>
<organism evidence="5 6">
    <name type="scientific">Phocaeicola barnesiae</name>
    <dbReference type="NCBI Taxonomy" id="376804"/>
    <lineage>
        <taxon>Bacteria</taxon>
        <taxon>Pseudomonadati</taxon>
        <taxon>Bacteroidota</taxon>
        <taxon>Bacteroidia</taxon>
        <taxon>Bacteroidales</taxon>
        <taxon>Bacteroidaceae</taxon>
        <taxon>Phocaeicola</taxon>
    </lineage>
</organism>
<dbReference type="PANTHER" id="PTHR43280:SF32">
    <property type="entry name" value="TRANSCRIPTIONAL REGULATORY PROTEIN"/>
    <property type="match status" value="1"/>
</dbReference>
<dbReference type="SUPFAM" id="SSF46689">
    <property type="entry name" value="Homeodomain-like"/>
    <property type="match status" value="1"/>
</dbReference>
<dbReference type="InterPro" id="IPR018060">
    <property type="entry name" value="HTH_AraC"/>
</dbReference>
<dbReference type="GO" id="GO:0003700">
    <property type="term" value="F:DNA-binding transcription factor activity"/>
    <property type="evidence" value="ECO:0007669"/>
    <property type="project" value="InterPro"/>
</dbReference>
<reference evidence="5 6" key="1">
    <citation type="submission" date="2022-08" db="EMBL/GenBank/DDBJ databases">
        <authorList>
            <person name="Zeman M."/>
            <person name="Kubasova T."/>
        </authorList>
    </citation>
    <scope>NUCLEOTIDE SEQUENCE [LARGE SCALE GENOMIC DNA]</scope>
    <source>
        <strain evidence="5 6">ET62</strain>
    </source>
</reference>
<protein>
    <submittedName>
        <fullName evidence="5">Helix-turn-helix domain-containing protein</fullName>
    </submittedName>
</protein>
<evidence type="ECO:0000256" key="3">
    <source>
        <dbReference type="ARBA" id="ARBA00023163"/>
    </source>
</evidence>
<keyword evidence="6" id="KW-1185">Reference proteome</keyword>
<evidence type="ECO:0000259" key="4">
    <source>
        <dbReference type="PROSITE" id="PS01124"/>
    </source>
</evidence>
<dbReference type="PANTHER" id="PTHR43280">
    <property type="entry name" value="ARAC-FAMILY TRANSCRIPTIONAL REGULATOR"/>
    <property type="match status" value="1"/>
</dbReference>
<keyword evidence="3" id="KW-0804">Transcription</keyword>
<evidence type="ECO:0000256" key="1">
    <source>
        <dbReference type="ARBA" id="ARBA00023015"/>
    </source>
</evidence>
<evidence type="ECO:0000313" key="6">
    <source>
        <dbReference type="Proteomes" id="UP001204579"/>
    </source>
</evidence>
<comment type="caution">
    <text evidence="5">The sequence shown here is derived from an EMBL/GenBank/DDBJ whole genome shotgun (WGS) entry which is preliminary data.</text>
</comment>
<dbReference type="Proteomes" id="UP001204579">
    <property type="component" value="Unassembled WGS sequence"/>
</dbReference>
<dbReference type="GO" id="GO:0043565">
    <property type="term" value="F:sequence-specific DNA binding"/>
    <property type="evidence" value="ECO:0007669"/>
    <property type="project" value="InterPro"/>
</dbReference>